<evidence type="ECO:0000313" key="2">
    <source>
        <dbReference type="Proteomes" id="UP000693942"/>
    </source>
</evidence>
<sequence length="120" mass="13341">MHVHGEITAYDSKNMFHAIFSAQCQPIRIWTADEDTFRSQSECFNYVSATSDSTVEKDVKIISHSVDYPRGHPKAAHSAVLLPSTVIADHDPLNANVNALPGILNTLNTLEHNRSVPMHF</sequence>
<name>A0A8J5NPQ1_FUSOX</name>
<dbReference type="Proteomes" id="UP000693942">
    <property type="component" value="Unassembled WGS sequence"/>
</dbReference>
<proteinExistence type="predicted"/>
<dbReference type="EMBL" id="JAELUR010000029">
    <property type="protein sequence ID" value="KAG7408114.1"/>
    <property type="molecule type" value="Genomic_DNA"/>
</dbReference>
<protein>
    <submittedName>
        <fullName evidence="1">Uncharacterized protein</fullName>
    </submittedName>
</protein>
<reference evidence="1" key="1">
    <citation type="submission" date="2021-04" db="EMBL/GenBank/DDBJ databases">
        <title>First draft genome resource for Brassicaceae pathogens Fusarium oxysporum f. sp. raphani and Fusarium oxysporum f. sp. rapae.</title>
        <authorList>
            <person name="Asai S."/>
        </authorList>
    </citation>
    <scope>NUCLEOTIDE SEQUENCE</scope>
    <source>
        <strain evidence="1">Tf1262</strain>
    </source>
</reference>
<gene>
    <name evidence="1" type="ORF">Forpi1262_v017976</name>
</gene>
<evidence type="ECO:0000313" key="1">
    <source>
        <dbReference type="EMBL" id="KAG7408114.1"/>
    </source>
</evidence>
<comment type="caution">
    <text evidence="1">The sequence shown here is derived from an EMBL/GenBank/DDBJ whole genome shotgun (WGS) entry which is preliminary data.</text>
</comment>
<dbReference type="AlphaFoldDB" id="A0A8J5NPQ1"/>
<organism evidence="1 2">
    <name type="scientific">Fusarium oxysporum f. sp. raphani</name>
    <dbReference type="NCBI Taxonomy" id="96318"/>
    <lineage>
        <taxon>Eukaryota</taxon>
        <taxon>Fungi</taxon>
        <taxon>Dikarya</taxon>
        <taxon>Ascomycota</taxon>
        <taxon>Pezizomycotina</taxon>
        <taxon>Sordariomycetes</taxon>
        <taxon>Hypocreomycetidae</taxon>
        <taxon>Hypocreales</taxon>
        <taxon>Nectriaceae</taxon>
        <taxon>Fusarium</taxon>
        <taxon>Fusarium oxysporum species complex</taxon>
    </lineage>
</organism>
<accession>A0A8J5NPQ1</accession>